<comment type="caution">
    <text evidence="3">The sequence shown here is derived from an EMBL/GenBank/DDBJ whole genome shotgun (WGS) entry which is preliminary data.</text>
</comment>
<keyword evidence="4" id="KW-1185">Reference proteome</keyword>
<dbReference type="Proteomes" id="UP000807353">
    <property type="component" value="Unassembled WGS sequence"/>
</dbReference>
<keyword evidence="2" id="KW-0732">Signal</keyword>
<evidence type="ECO:0000256" key="1">
    <source>
        <dbReference type="SAM" id="MobiDB-lite"/>
    </source>
</evidence>
<feature type="region of interest" description="Disordered" evidence="1">
    <location>
        <begin position="587"/>
        <end position="608"/>
    </location>
</feature>
<dbReference type="OrthoDB" id="73875at2759"/>
<name>A0A9P5YCE4_9AGAR</name>
<evidence type="ECO:0000313" key="3">
    <source>
        <dbReference type="EMBL" id="KAF9466288.1"/>
    </source>
</evidence>
<dbReference type="AlphaFoldDB" id="A0A9P5YCE4"/>
<feature type="region of interest" description="Disordered" evidence="1">
    <location>
        <begin position="538"/>
        <end position="571"/>
    </location>
</feature>
<evidence type="ECO:0000256" key="2">
    <source>
        <dbReference type="SAM" id="SignalP"/>
    </source>
</evidence>
<feature type="compositionally biased region" description="Polar residues" evidence="1">
    <location>
        <begin position="587"/>
        <end position="603"/>
    </location>
</feature>
<gene>
    <name evidence="3" type="ORF">BDZ94DRAFT_1306284</name>
</gene>
<feature type="signal peptide" evidence="2">
    <location>
        <begin position="1"/>
        <end position="16"/>
    </location>
</feature>
<feature type="chain" id="PRO_5040412166" evidence="2">
    <location>
        <begin position="17"/>
        <end position="712"/>
    </location>
</feature>
<feature type="compositionally biased region" description="Polar residues" evidence="1">
    <location>
        <begin position="552"/>
        <end position="567"/>
    </location>
</feature>
<proteinExistence type="predicted"/>
<evidence type="ECO:0000313" key="4">
    <source>
        <dbReference type="Proteomes" id="UP000807353"/>
    </source>
</evidence>
<dbReference type="EMBL" id="MU150242">
    <property type="protein sequence ID" value="KAF9466288.1"/>
    <property type="molecule type" value="Genomic_DNA"/>
</dbReference>
<protein>
    <submittedName>
        <fullName evidence="3">Uncharacterized protein</fullName>
    </submittedName>
</protein>
<reference evidence="3" key="1">
    <citation type="submission" date="2020-11" db="EMBL/GenBank/DDBJ databases">
        <authorList>
            <consortium name="DOE Joint Genome Institute"/>
            <person name="Ahrendt S."/>
            <person name="Riley R."/>
            <person name="Andreopoulos W."/>
            <person name="Labutti K."/>
            <person name="Pangilinan J."/>
            <person name="Ruiz-Duenas F.J."/>
            <person name="Barrasa J.M."/>
            <person name="Sanchez-Garcia M."/>
            <person name="Camarero S."/>
            <person name="Miyauchi S."/>
            <person name="Serrano A."/>
            <person name="Linde D."/>
            <person name="Babiker R."/>
            <person name="Drula E."/>
            <person name="Ayuso-Fernandez I."/>
            <person name="Pacheco R."/>
            <person name="Padilla G."/>
            <person name="Ferreira P."/>
            <person name="Barriuso J."/>
            <person name="Kellner H."/>
            <person name="Castanera R."/>
            <person name="Alfaro M."/>
            <person name="Ramirez L."/>
            <person name="Pisabarro A.G."/>
            <person name="Kuo A."/>
            <person name="Tritt A."/>
            <person name="Lipzen A."/>
            <person name="He G."/>
            <person name="Yan M."/>
            <person name="Ng V."/>
            <person name="Cullen D."/>
            <person name="Martin F."/>
            <person name="Rosso M.-N."/>
            <person name="Henrissat B."/>
            <person name="Hibbett D."/>
            <person name="Martinez A.T."/>
            <person name="Grigoriev I.V."/>
        </authorList>
    </citation>
    <scope>NUCLEOTIDE SEQUENCE</scope>
    <source>
        <strain evidence="3">CBS 247.69</strain>
    </source>
</reference>
<organism evidence="3 4">
    <name type="scientific">Collybia nuda</name>
    <dbReference type="NCBI Taxonomy" id="64659"/>
    <lineage>
        <taxon>Eukaryota</taxon>
        <taxon>Fungi</taxon>
        <taxon>Dikarya</taxon>
        <taxon>Basidiomycota</taxon>
        <taxon>Agaricomycotina</taxon>
        <taxon>Agaricomycetes</taxon>
        <taxon>Agaricomycetidae</taxon>
        <taxon>Agaricales</taxon>
        <taxon>Tricholomatineae</taxon>
        <taxon>Clitocybaceae</taxon>
        <taxon>Collybia</taxon>
    </lineage>
</organism>
<accession>A0A9P5YCE4</accession>
<sequence length="712" mass="74496">MVYLTILVSLITAVQAVNDWSQPCLSGVCSYDLPASAGSSSGTLKIWGPKDAISDITTAAGWEILGCSPDTLEQDIRLVCASDDSSTTGCAHLYENSGAEGKIVRLPEACGKNAFARVAKAWVPADQSIPPGLERRLARRGQMQPQVKALRLDTKFAAVNPSKAGIVNFAIKGATIPGANGEIDTSTIGPHRGSRIYGNRGVFDFVGDAIDAISGLNDFNIDESKVLDPIDFDKKFNLLNQEISCPPLAASLNIDVDTKAHALATIGVAASGTIVPPKVDDFALISSLTADINGSVDLAGTVSGTLDSGKIKIFEVGIPGLDFPGCVSSSFVWLLFKLIFLLRALHRVLTVGPTFEVNAQAVASLDLDVGLTVGLNYKIDKAELIFPPNSKKAKAAGGTFKVGDTPLKLSVSPSVKAIGTVEAHLIPSLNLKLSALGDIVNAGIFLELDTSADMKLSLEAQAQGTLNLPRASVPTIQGRNHLTGAAPTTLLAVPMESLMQPVQQTSSSAKGPMVHASAVTNDQEHQNSTAKISTMPLKSTSTGMETGKHAMPTTSGRANDMNPTSTARMGGTTMMVDTSRSMMKTGSVSATNSATPPQVTTDGKGSAAPTKDINGSFGGCIEIGAGLDVNAGADADFFGLFDPSTKVNLFTKKFQIFKKCFGNNARRSFPRFPRLLRSAPLRARELACPAADIGAATPIIDELIKAASIATL</sequence>